<dbReference type="STRING" id="1602171.ST44_08495"/>
<dbReference type="EMBL" id="JXQK01000061">
    <property type="protein sequence ID" value="KIP61947.1"/>
    <property type="molecule type" value="Genomic_DNA"/>
</dbReference>
<dbReference type="AlphaFoldDB" id="A0A0D0ITC5"/>
<proteinExistence type="predicted"/>
<name>A0A0D0ITC5_9BACT</name>
<evidence type="ECO:0000313" key="1">
    <source>
        <dbReference type="EMBL" id="KIP61947.1"/>
    </source>
</evidence>
<dbReference type="Proteomes" id="UP000032046">
    <property type="component" value="Unassembled WGS sequence"/>
</dbReference>
<accession>A0A0D0ITC5</accession>
<protein>
    <submittedName>
        <fullName evidence="1">Uncharacterized protein</fullName>
    </submittedName>
</protein>
<gene>
    <name evidence="1" type="ORF">ST44_08495</name>
</gene>
<keyword evidence="2" id="KW-1185">Reference proteome</keyword>
<comment type="caution">
    <text evidence="1">The sequence shown here is derived from an EMBL/GenBank/DDBJ whole genome shotgun (WGS) entry which is preliminary data.</text>
</comment>
<dbReference type="RefSeq" id="WP_042519499.1">
    <property type="nucleotide sequence ID" value="NZ_JXQK01000061.1"/>
</dbReference>
<evidence type="ECO:0000313" key="2">
    <source>
        <dbReference type="Proteomes" id="UP000032046"/>
    </source>
</evidence>
<organism evidence="1 2">
    <name type="scientific">Prevotella pectinovora</name>
    <dbReference type="NCBI Taxonomy" id="1602169"/>
    <lineage>
        <taxon>Bacteria</taxon>
        <taxon>Pseudomonadati</taxon>
        <taxon>Bacteroidota</taxon>
        <taxon>Bacteroidia</taxon>
        <taxon>Bacteroidales</taxon>
        <taxon>Prevotellaceae</taxon>
        <taxon>Prevotella</taxon>
    </lineage>
</organism>
<reference evidence="1 2" key="1">
    <citation type="submission" date="2015-01" db="EMBL/GenBank/DDBJ databases">
        <title>Comparative genomics of non-oral Prevotella species.</title>
        <authorList>
            <person name="Accetto T."/>
            <person name="Nograsek B."/>
            <person name="Avgustin G."/>
        </authorList>
    </citation>
    <scope>NUCLEOTIDE SEQUENCE [LARGE SCALE GENOMIC DNA]</scope>
    <source>
        <strain evidence="1 2">P5-119</strain>
    </source>
</reference>
<sequence length="179" mass="21720">MKIYLKVKKDNAYCVASLWSKHIKEQILETVKEVSKNWMFEPKLYPMFYQEDTHSHFVEANNERFFFEWLMYELCFVWELNDFEGYEDEYSDFARERDVFLDKDKVEPPKEYVYIGSYIYEQEEPLTLPGLVFDPEYAEDNGEVLAECMFTSDFEDEKLRREYMSNGNDEEWEKDVPAL</sequence>